<evidence type="ECO:0000313" key="3">
    <source>
        <dbReference type="EMBL" id="RLJ30210.1"/>
    </source>
</evidence>
<dbReference type="InterPro" id="IPR019861">
    <property type="entry name" value="PorP/SprF_Bacteroidetes"/>
</dbReference>
<feature type="chain" id="PRO_5041089039" evidence="1">
    <location>
        <begin position="23"/>
        <end position="306"/>
    </location>
</feature>
<protein>
    <submittedName>
        <fullName evidence="3">Type IX secretion system PorP/SprF family membrane protein</fullName>
    </submittedName>
</protein>
<organism evidence="3 5">
    <name type="scientific">Flavobacterium lindanitolerans</name>
    <dbReference type="NCBI Taxonomy" id="428988"/>
    <lineage>
        <taxon>Bacteria</taxon>
        <taxon>Pseudomonadati</taxon>
        <taxon>Bacteroidota</taxon>
        <taxon>Flavobacteriia</taxon>
        <taxon>Flavobacteriales</taxon>
        <taxon>Flavobacteriaceae</taxon>
        <taxon>Flavobacterium</taxon>
    </lineage>
</organism>
<gene>
    <name evidence="2" type="ORF">B0G92_2436</name>
    <name evidence="3" type="ORF">CLV50_1614</name>
</gene>
<evidence type="ECO:0000313" key="2">
    <source>
        <dbReference type="EMBL" id="PKW21152.1"/>
    </source>
</evidence>
<dbReference type="EMBL" id="RCCB01000011">
    <property type="protein sequence ID" value="RLJ30210.1"/>
    <property type="molecule type" value="Genomic_DNA"/>
</dbReference>
<dbReference type="RefSeq" id="WP_101472371.1">
    <property type="nucleotide sequence ID" value="NZ_JBCNKL010000008.1"/>
</dbReference>
<dbReference type="Proteomes" id="UP000233767">
    <property type="component" value="Unassembled WGS sequence"/>
</dbReference>
<accession>A0A497UH53</accession>
<evidence type="ECO:0000256" key="1">
    <source>
        <dbReference type="SAM" id="SignalP"/>
    </source>
</evidence>
<dbReference type="Proteomes" id="UP000275027">
    <property type="component" value="Unassembled WGS sequence"/>
</dbReference>
<dbReference type="NCBIfam" id="TIGR03519">
    <property type="entry name" value="T9SS_PorP_fam"/>
    <property type="match status" value="1"/>
</dbReference>
<dbReference type="EMBL" id="PJND01000008">
    <property type="protein sequence ID" value="PKW21152.1"/>
    <property type="molecule type" value="Genomic_DNA"/>
</dbReference>
<dbReference type="AlphaFoldDB" id="A0A497UH53"/>
<evidence type="ECO:0000313" key="5">
    <source>
        <dbReference type="Proteomes" id="UP000275027"/>
    </source>
</evidence>
<keyword evidence="4" id="KW-1185">Reference proteome</keyword>
<keyword evidence="1" id="KW-0732">Signal</keyword>
<proteinExistence type="predicted"/>
<evidence type="ECO:0000313" key="4">
    <source>
        <dbReference type="Proteomes" id="UP000233767"/>
    </source>
</evidence>
<sequence>MKTSYKLALLALLVGAVGFAQQDSQYTQYMYNTANINPAYAGSRDVLSIFGLYRAQWIGLKGAPKTGAFALHSPISNSNVGLGLSFVNDKIGPSSENNISVDFSYMIRLSEEFNLAFGLKTTANLLNVDYTKLDIYDPNDPRFQSNIEDSFTPNIGAGAFLYSKDTYVGLSVPAFLETKHYQDNGNYSTARQNMHFYLMGGHVFELNPDLKFKPSVLFKIAEGAPLQADFSANFLFNEKITAGVAYRWSAAVSAMVGFQMTDGFFAGYAYDAETTKLATYNSGSHEIFLRFELFKKYDKVMTPRFF</sequence>
<feature type="signal peptide" evidence="1">
    <location>
        <begin position="1"/>
        <end position="22"/>
    </location>
</feature>
<reference evidence="2 4" key="1">
    <citation type="submission" date="2017-12" db="EMBL/GenBank/DDBJ databases">
        <title>Genomic Encyclopedia of Type Strains, Phase III (KMG-III): the genomes of soil and plant-associated and newly described type strains.</title>
        <authorList>
            <person name="Whitman W."/>
        </authorList>
    </citation>
    <scope>NUCLEOTIDE SEQUENCE [LARGE SCALE GENOMIC DNA]</scope>
    <source>
        <strain evidence="2 4">IP-10</strain>
    </source>
</reference>
<dbReference type="Pfam" id="PF11751">
    <property type="entry name" value="PorP_SprF"/>
    <property type="match status" value="1"/>
</dbReference>
<reference evidence="3 5" key="2">
    <citation type="submission" date="2018-10" db="EMBL/GenBank/DDBJ databases">
        <title>Genomic Encyclopedia of Archaeal and Bacterial Type Strains, Phase II (KMG-II): from individual species to whole genera.</title>
        <authorList>
            <person name="Goeker M."/>
        </authorList>
    </citation>
    <scope>NUCLEOTIDE SEQUENCE [LARGE SCALE GENOMIC DNA]</scope>
    <source>
        <strain evidence="3 5">DSM 21886</strain>
    </source>
</reference>
<name>A0A497UH53_9FLAO</name>
<comment type="caution">
    <text evidence="3">The sequence shown here is derived from an EMBL/GenBank/DDBJ whole genome shotgun (WGS) entry which is preliminary data.</text>
</comment>